<dbReference type="PROSITE" id="PS50837">
    <property type="entry name" value="NACHT"/>
    <property type="match status" value="1"/>
</dbReference>
<keyword evidence="1" id="KW-0677">Repeat</keyword>
<dbReference type="Pfam" id="PF24883">
    <property type="entry name" value="NPHP3_N"/>
    <property type="match status" value="1"/>
</dbReference>
<protein>
    <submittedName>
        <fullName evidence="3">Uncharacterized protein</fullName>
    </submittedName>
</protein>
<evidence type="ECO:0000256" key="1">
    <source>
        <dbReference type="ARBA" id="ARBA00022737"/>
    </source>
</evidence>
<dbReference type="Pfam" id="PF17100">
    <property type="entry name" value="NACHT_N"/>
    <property type="match status" value="1"/>
</dbReference>
<dbReference type="Gene3D" id="1.25.40.20">
    <property type="entry name" value="Ankyrin repeat-containing domain"/>
    <property type="match status" value="3"/>
</dbReference>
<feature type="repeat" description="ANK" evidence="2">
    <location>
        <begin position="1024"/>
        <end position="1048"/>
    </location>
</feature>
<evidence type="ECO:0000313" key="4">
    <source>
        <dbReference type="Proteomes" id="UP001147746"/>
    </source>
</evidence>
<dbReference type="InterPro" id="IPR054471">
    <property type="entry name" value="GPIID_WHD"/>
</dbReference>
<dbReference type="PANTHER" id="PTHR10039">
    <property type="entry name" value="AMELOGENIN"/>
    <property type="match status" value="1"/>
</dbReference>
<dbReference type="PROSITE" id="PS50088">
    <property type="entry name" value="ANK_REPEAT"/>
    <property type="match status" value="6"/>
</dbReference>
<evidence type="ECO:0000256" key="2">
    <source>
        <dbReference type="PROSITE-ProRule" id="PRU00023"/>
    </source>
</evidence>
<dbReference type="EMBL" id="JAPZBO010000007">
    <property type="protein sequence ID" value="KAJ5311485.1"/>
    <property type="molecule type" value="Genomic_DNA"/>
</dbReference>
<feature type="repeat" description="ANK" evidence="2">
    <location>
        <begin position="920"/>
        <end position="944"/>
    </location>
</feature>
<dbReference type="PANTHER" id="PTHR10039:SF17">
    <property type="entry name" value="FUNGAL STAND N-TERMINAL GOODBYE DOMAIN-CONTAINING PROTEIN-RELATED"/>
    <property type="match status" value="1"/>
</dbReference>
<proteinExistence type="predicted"/>
<dbReference type="Gene3D" id="3.40.50.300">
    <property type="entry name" value="P-loop containing nucleotide triphosphate hydrolases"/>
    <property type="match status" value="1"/>
</dbReference>
<feature type="repeat" description="ANK" evidence="2">
    <location>
        <begin position="1058"/>
        <end position="1082"/>
    </location>
</feature>
<keyword evidence="2" id="KW-0040">ANK repeat</keyword>
<feature type="repeat" description="ANK" evidence="2">
    <location>
        <begin position="989"/>
        <end position="1013"/>
    </location>
</feature>
<dbReference type="SMART" id="SM00248">
    <property type="entry name" value="ANK"/>
    <property type="match status" value="7"/>
</dbReference>
<dbReference type="AlphaFoldDB" id="A0A9W9U4X3"/>
<dbReference type="SUPFAM" id="SSF48403">
    <property type="entry name" value="Ankyrin repeat"/>
    <property type="match status" value="1"/>
</dbReference>
<dbReference type="PROSITE" id="PS50297">
    <property type="entry name" value="ANK_REP_REGION"/>
    <property type="match status" value="6"/>
</dbReference>
<dbReference type="InterPro" id="IPR002110">
    <property type="entry name" value="Ankyrin_rpt"/>
</dbReference>
<dbReference type="InterPro" id="IPR036770">
    <property type="entry name" value="Ankyrin_rpt-contain_sf"/>
</dbReference>
<comment type="caution">
    <text evidence="3">The sequence shown here is derived from an EMBL/GenBank/DDBJ whole genome shotgun (WGS) entry which is preliminary data.</text>
</comment>
<feature type="repeat" description="ANK" evidence="2">
    <location>
        <begin position="851"/>
        <end position="875"/>
    </location>
</feature>
<keyword evidence="4" id="KW-1185">Reference proteome</keyword>
<dbReference type="Pfam" id="PF22939">
    <property type="entry name" value="WHD_GPIID"/>
    <property type="match status" value="1"/>
</dbReference>
<feature type="repeat" description="ANK" evidence="2">
    <location>
        <begin position="955"/>
        <end position="979"/>
    </location>
</feature>
<dbReference type="Pfam" id="PF12796">
    <property type="entry name" value="Ank_2"/>
    <property type="match status" value="2"/>
</dbReference>
<organism evidence="3 4">
    <name type="scientific">Penicillium atrosanguineum</name>
    <dbReference type="NCBI Taxonomy" id="1132637"/>
    <lineage>
        <taxon>Eukaryota</taxon>
        <taxon>Fungi</taxon>
        <taxon>Dikarya</taxon>
        <taxon>Ascomycota</taxon>
        <taxon>Pezizomycotina</taxon>
        <taxon>Eurotiomycetes</taxon>
        <taxon>Eurotiomycetidae</taxon>
        <taxon>Eurotiales</taxon>
        <taxon>Aspergillaceae</taxon>
        <taxon>Penicillium</taxon>
    </lineage>
</organism>
<dbReference type="SUPFAM" id="SSF52540">
    <property type="entry name" value="P-loop containing nucleoside triphosphate hydrolases"/>
    <property type="match status" value="1"/>
</dbReference>
<dbReference type="InterPro" id="IPR031359">
    <property type="entry name" value="NACHT_N"/>
</dbReference>
<name>A0A9W9U4X3_9EURO</name>
<dbReference type="InterPro" id="IPR056884">
    <property type="entry name" value="NPHP3-like_N"/>
</dbReference>
<gene>
    <name evidence="3" type="ORF">N7476_007345</name>
</gene>
<sequence length="1087" mass="122412">MPLSSFKKHRTLKWLRNKPEERLENTDNALQPGSINAALVQRSFSEEITTSAKTEDLWAEARQKLAQDKDVGLILQEATQIIGKSGLKFESQGVVDHQQLQGYLNAKVEELKQREWAIQIDDRYIKVREQVARAIRNVLVLKDIVSTAVSANPPVAIVWAGVTVSLLLFIRAEDEESNLLDGLEKTSDLIPRLCMMEDLYLHSSTIVSRNFMERFKGGLVSLYCKVLEFQARALCFLQKNAFSRTYNNMFHEKWDALTQSITGQEIEAQNFTRLLDAAERKQDREYISRGFEEALKGHQLQQITSDRNEKANQFIKLLYTCPYRDRKERIDIRVPGTCEWFTNHSHFKKWNHTKSSRLLWVSANPGCGKSVLSRYLVDEVLPSQQRTICYFFFRDDYPDQRRSSIALASVLRQIFLAQPNLLSNSVLEQHDKEGEKLVESFTALWDIFKDITASSESDEIICVLDALDECQKDDRKQLVKAITDLYLRSNINHKLKFLLTSRPYGKISEDFRELEDQMPTIHLSGDGESESEEISKEIDLVITKRVHDISNRKHLEDHEQTFLQEKLTEIPHRTYLWVALTLDYIQDLDGFTKGEVRKTVQTIPDTVDDAYEKILSKNKDQFKAKRLLHIVLAAERPLSVEEMSLAVALKREGQARDDILESIEPAERFKSTLRNACGLMLVVVDNKVYLIHQTVKEFLVRKSSEAADSESFSSWKHALSVTESNKVLAEICAWHLDASSAAASRGACSVKACLDVFLNYSSTYWTVHFREACFRRHDKMTMLACRLCAPGSKLLNTWADVYASYDEFGRMRYLPKNAAPLVIPAFFGLHAVVQELLENVTVEVDTQDSDLGRTPLSWAAENGHDSVVSLLLSTGKVDVQSKDSTYSRTPLSWASRNGHDAVVSLLLSSGKVDIESKDSSDRTPLSYAAGSGHDNVVRLLLSTGKVDIESKDHVNGQSPLSWAAEYGHDTIVDLLLSTGKADIESRDSDGRTPLSCAARRGSYAVVSLLLSTGNVNIESKDHAYGQTPLSWAAENGHDAVVGLLLRTGKVNARSKSSDGQTPVSLAANNGYDEVVNLLLSAGNLDTE</sequence>
<dbReference type="InterPro" id="IPR027417">
    <property type="entry name" value="P-loop_NTPase"/>
</dbReference>
<dbReference type="Pfam" id="PF00023">
    <property type="entry name" value="Ank"/>
    <property type="match status" value="2"/>
</dbReference>
<accession>A0A9W9U4X3</accession>
<dbReference type="InterPro" id="IPR007111">
    <property type="entry name" value="NACHT_NTPase"/>
</dbReference>
<dbReference type="Proteomes" id="UP001147746">
    <property type="component" value="Unassembled WGS sequence"/>
</dbReference>
<evidence type="ECO:0000313" key="3">
    <source>
        <dbReference type="EMBL" id="KAJ5311485.1"/>
    </source>
</evidence>
<reference evidence="3" key="1">
    <citation type="submission" date="2022-12" db="EMBL/GenBank/DDBJ databases">
        <authorList>
            <person name="Petersen C."/>
        </authorList>
    </citation>
    <scope>NUCLEOTIDE SEQUENCE</scope>
    <source>
        <strain evidence="3">IBT 21472</strain>
    </source>
</reference>
<reference evidence="3" key="2">
    <citation type="journal article" date="2023" name="IMA Fungus">
        <title>Comparative genomic study of the Penicillium genus elucidates a diverse pangenome and 15 lateral gene transfer events.</title>
        <authorList>
            <person name="Petersen C."/>
            <person name="Sorensen T."/>
            <person name="Nielsen M.R."/>
            <person name="Sondergaard T.E."/>
            <person name="Sorensen J.L."/>
            <person name="Fitzpatrick D.A."/>
            <person name="Frisvad J.C."/>
            <person name="Nielsen K.L."/>
        </authorList>
    </citation>
    <scope>NUCLEOTIDE SEQUENCE</scope>
    <source>
        <strain evidence="3">IBT 21472</strain>
    </source>
</reference>